<dbReference type="Proteomes" id="UP000321676">
    <property type="component" value="Unassembled WGS sequence"/>
</dbReference>
<dbReference type="RefSeq" id="WP_157739499.1">
    <property type="nucleotide sequence ID" value="NZ_BJXH01000014.1"/>
</dbReference>
<evidence type="ECO:0000259" key="1">
    <source>
        <dbReference type="Pfam" id="PF25917"/>
    </source>
</evidence>
<comment type="caution">
    <text evidence="2">The sequence shown here is derived from an EMBL/GenBank/DDBJ whole genome shotgun (WGS) entry which is preliminary data.</text>
</comment>
<gene>
    <name evidence="2" type="ORF">SMI01S_17650</name>
</gene>
<dbReference type="PANTHER" id="PTHR30469">
    <property type="entry name" value="MULTIDRUG RESISTANCE PROTEIN MDTA"/>
    <property type="match status" value="1"/>
</dbReference>
<dbReference type="PANTHER" id="PTHR30469:SF15">
    <property type="entry name" value="HLYD FAMILY OF SECRETION PROTEINS"/>
    <property type="match status" value="1"/>
</dbReference>
<evidence type="ECO:0000313" key="2">
    <source>
        <dbReference type="EMBL" id="GEM68159.1"/>
    </source>
</evidence>
<dbReference type="SUPFAM" id="SSF111369">
    <property type="entry name" value="HlyD-like secretion proteins"/>
    <property type="match status" value="1"/>
</dbReference>
<evidence type="ECO:0000313" key="3">
    <source>
        <dbReference type="Proteomes" id="UP000321676"/>
    </source>
</evidence>
<proteinExistence type="predicted"/>
<protein>
    <recommendedName>
        <fullName evidence="1">Multidrug resistance protein MdtA-like barrel-sandwich hybrid domain-containing protein</fullName>
    </recommendedName>
</protein>
<dbReference type="PROSITE" id="PS51257">
    <property type="entry name" value="PROKAR_LIPOPROTEIN"/>
    <property type="match status" value="1"/>
</dbReference>
<sequence>MRKITNSLSILSFLVLLLAVVSCKNEKKQKEEEKAKVSAIYGSVIAIGKVIPEDGWVQISSPVSAEIKEIRVKEGDEVEQGQVLMILKENSEELDVAQSQAQLESLKAAHQTNLSDLAKQDIILQELKSKYETSKALFAKNAETKEKVENDLSNLKQQEELISGLRSQIKANKASEKEQSILISKNKQSLQDYQITAIKKGVIAELNVQLGQTINGTEELGKIVDKDNIIIEAEVDELFADSVKIGQTVDINFVGKPTVIGKGKIVYVSPTLMNKSILFETANEAEDRRVRRIRIEPKKNPSLLINSKVECKVKL</sequence>
<name>A0ABQ0W2H9_9SPHI</name>
<dbReference type="Pfam" id="PF25917">
    <property type="entry name" value="BSH_RND"/>
    <property type="match status" value="1"/>
</dbReference>
<organism evidence="2 3">
    <name type="scientific">Sphingobacterium mizutaii NBRC 14946 = DSM 11724</name>
    <dbReference type="NCBI Taxonomy" id="1220576"/>
    <lineage>
        <taxon>Bacteria</taxon>
        <taxon>Pseudomonadati</taxon>
        <taxon>Bacteroidota</taxon>
        <taxon>Sphingobacteriia</taxon>
        <taxon>Sphingobacteriales</taxon>
        <taxon>Sphingobacteriaceae</taxon>
        <taxon>Sphingobacterium</taxon>
    </lineage>
</organism>
<accession>A0ABQ0W2H9</accession>
<dbReference type="Gene3D" id="2.40.50.100">
    <property type="match status" value="1"/>
</dbReference>
<dbReference type="EMBL" id="BJXH01000014">
    <property type="protein sequence ID" value="GEM68159.1"/>
    <property type="molecule type" value="Genomic_DNA"/>
</dbReference>
<dbReference type="Gene3D" id="2.40.30.170">
    <property type="match status" value="1"/>
</dbReference>
<keyword evidence="3" id="KW-1185">Reference proteome</keyword>
<feature type="domain" description="Multidrug resistance protein MdtA-like barrel-sandwich hybrid" evidence="1">
    <location>
        <begin position="57"/>
        <end position="224"/>
    </location>
</feature>
<dbReference type="InterPro" id="IPR058625">
    <property type="entry name" value="MdtA-like_BSH"/>
</dbReference>
<reference evidence="2 3" key="1">
    <citation type="submission" date="2019-07" db="EMBL/GenBank/DDBJ databases">
        <title>Whole genome shotgun sequence of Sphingobacterium mizutaii NBRC 14946.</title>
        <authorList>
            <person name="Hosoyama A."/>
            <person name="Uohara A."/>
            <person name="Ohji S."/>
            <person name="Ichikawa N."/>
        </authorList>
    </citation>
    <scope>NUCLEOTIDE SEQUENCE [LARGE SCALE GENOMIC DNA]</scope>
    <source>
        <strain evidence="2 3">NBRC 14946</strain>
    </source>
</reference>